<evidence type="ECO:0000313" key="2">
    <source>
        <dbReference type="Proteomes" id="UP000335636"/>
    </source>
</evidence>
<feature type="non-terminal residue" evidence="1">
    <location>
        <position position="1"/>
    </location>
</feature>
<dbReference type="EMBL" id="CABDUW010000810">
    <property type="protein sequence ID" value="VTJ75562.1"/>
    <property type="molecule type" value="Genomic_DNA"/>
</dbReference>
<dbReference type="Proteomes" id="UP000335636">
    <property type="component" value="Unassembled WGS sequence"/>
</dbReference>
<proteinExistence type="predicted"/>
<name>A0A5E4C3V4_MARMO</name>
<comment type="caution">
    <text evidence="1">The sequence shown here is derived from an EMBL/GenBank/DDBJ whole genome shotgun (WGS) entry which is preliminary data.</text>
</comment>
<keyword evidence="2" id="KW-1185">Reference proteome</keyword>
<evidence type="ECO:0000313" key="1">
    <source>
        <dbReference type="EMBL" id="VTJ75562.1"/>
    </source>
</evidence>
<sequence>SILTLPQVPCSEKWRTGNATETQGVSALELLPIGLGNPVTITVRMPWDSLLDDKKHGQSTPCLSRRGANYQASESVILCHLASAWPAPSKSYPAKAESNEK</sequence>
<gene>
    <name evidence="1" type="ORF">MONAX_5E013023</name>
</gene>
<dbReference type="AlphaFoldDB" id="A0A5E4C3V4"/>
<organism evidence="1 2">
    <name type="scientific">Marmota monax</name>
    <name type="common">Woodchuck</name>
    <dbReference type="NCBI Taxonomy" id="9995"/>
    <lineage>
        <taxon>Eukaryota</taxon>
        <taxon>Metazoa</taxon>
        <taxon>Chordata</taxon>
        <taxon>Craniata</taxon>
        <taxon>Vertebrata</taxon>
        <taxon>Euteleostomi</taxon>
        <taxon>Mammalia</taxon>
        <taxon>Eutheria</taxon>
        <taxon>Euarchontoglires</taxon>
        <taxon>Glires</taxon>
        <taxon>Rodentia</taxon>
        <taxon>Sciuromorpha</taxon>
        <taxon>Sciuridae</taxon>
        <taxon>Xerinae</taxon>
        <taxon>Marmotini</taxon>
        <taxon>Marmota</taxon>
    </lineage>
</organism>
<protein>
    <submittedName>
        <fullName evidence="1">Uncharacterized protein</fullName>
    </submittedName>
</protein>
<accession>A0A5E4C3V4</accession>
<reference evidence="1" key="1">
    <citation type="submission" date="2019-04" db="EMBL/GenBank/DDBJ databases">
        <authorList>
            <person name="Alioto T."/>
            <person name="Alioto T."/>
        </authorList>
    </citation>
    <scope>NUCLEOTIDE SEQUENCE [LARGE SCALE GENOMIC DNA]</scope>
</reference>